<protein>
    <recommendedName>
        <fullName evidence="1">BFN domain-containing protein</fullName>
    </recommendedName>
</protein>
<dbReference type="Pfam" id="PF02577">
    <property type="entry name" value="BFN_dom"/>
    <property type="match status" value="1"/>
</dbReference>
<dbReference type="EMBL" id="JACIER010000009">
    <property type="protein sequence ID" value="MBB4044576.1"/>
    <property type="molecule type" value="Genomic_DNA"/>
</dbReference>
<dbReference type="InterPro" id="IPR036104">
    <property type="entry name" value="BFN_sf"/>
</dbReference>
<gene>
    <name evidence="2" type="ORF">GGR06_002371</name>
</gene>
<dbReference type="Gene3D" id="3.10.690.10">
    <property type="entry name" value="Bifunctional nuclease domain"/>
    <property type="match status" value="1"/>
</dbReference>
<dbReference type="SUPFAM" id="SSF103256">
    <property type="entry name" value="Hypothetical protein TM0160"/>
    <property type="match status" value="1"/>
</dbReference>
<dbReference type="InterPro" id="IPR003729">
    <property type="entry name" value="Bi_nuclease_dom"/>
</dbReference>
<evidence type="ECO:0000313" key="3">
    <source>
        <dbReference type="Proteomes" id="UP000560658"/>
    </source>
</evidence>
<comment type="caution">
    <text evidence="2">The sequence shown here is derived from an EMBL/GenBank/DDBJ whole genome shotgun (WGS) entry which is preliminary data.</text>
</comment>
<proteinExistence type="predicted"/>
<name>A0A840CZ02_9BACE</name>
<accession>A0A840CZ02</accession>
<dbReference type="PROSITE" id="PS51658">
    <property type="entry name" value="BFN"/>
    <property type="match status" value="1"/>
</dbReference>
<evidence type="ECO:0000313" key="2">
    <source>
        <dbReference type="EMBL" id="MBB4044576.1"/>
    </source>
</evidence>
<dbReference type="Pfam" id="PF02151">
    <property type="entry name" value="UVR"/>
    <property type="match status" value="1"/>
</dbReference>
<dbReference type="PANTHER" id="PTHR15160">
    <property type="entry name" value="VON HIPPEL-LINDAU PROTEIN"/>
    <property type="match status" value="1"/>
</dbReference>
<reference evidence="2" key="1">
    <citation type="submission" date="2020-08" db="EMBL/GenBank/DDBJ databases">
        <title>Genomic Encyclopedia of Type Strains, Phase IV (KMG-IV): sequencing the most valuable type-strain genomes for metagenomic binning, comparative biology and taxonomic classification.</title>
        <authorList>
            <person name="Goeker M."/>
        </authorList>
    </citation>
    <scope>NUCLEOTIDE SEQUENCE [LARGE SCALE GENOMIC DNA]</scope>
    <source>
        <strain evidence="2">DSM 105720</strain>
    </source>
</reference>
<organism evidence="2 3">
    <name type="scientific">Bacteroides reticulotermitis</name>
    <dbReference type="NCBI Taxonomy" id="1133319"/>
    <lineage>
        <taxon>Bacteria</taxon>
        <taxon>Pseudomonadati</taxon>
        <taxon>Bacteroidota</taxon>
        <taxon>Bacteroidia</taxon>
        <taxon>Bacteroidales</taxon>
        <taxon>Bacteroidaceae</taxon>
        <taxon>Bacteroides</taxon>
    </lineage>
</organism>
<feature type="domain" description="BFN" evidence="1">
    <location>
        <begin position="4"/>
        <end position="136"/>
    </location>
</feature>
<dbReference type="Proteomes" id="UP000560658">
    <property type="component" value="Unassembled WGS sequence"/>
</dbReference>
<evidence type="ECO:0000259" key="1">
    <source>
        <dbReference type="PROSITE" id="PS51658"/>
    </source>
</evidence>
<dbReference type="AlphaFoldDB" id="A0A840CZ02"/>
<dbReference type="InterPro" id="IPR001943">
    <property type="entry name" value="UVR_dom"/>
</dbReference>
<dbReference type="RefSeq" id="WP_044160171.1">
    <property type="nucleotide sequence ID" value="NZ_JACIER010000009.1"/>
</dbReference>
<dbReference type="PANTHER" id="PTHR15160:SF1">
    <property type="entry name" value="VON HIPPEL-LINDAU DISEASE TUMOR SUPPRESSOR"/>
    <property type="match status" value="1"/>
</dbReference>
<dbReference type="GO" id="GO:0004518">
    <property type="term" value="F:nuclease activity"/>
    <property type="evidence" value="ECO:0007669"/>
    <property type="project" value="InterPro"/>
</dbReference>
<sequence length="193" mass="21613">MDKKIELQVLNITNSQAQAGAYAMVLGEVEGDRQLPIIIGPAEAQSTALFLKGIATPRPLTHQFVITCLDALNAQLTQVLIYKAEEGVFFSYVYLKKDEEVFRIDSRTSDAVALAVRAQCPILIYNSILERECLRISQEENGMEEGETGKRLLKTGTEIPQNISLEQALKEAIAEENYELAARIRDEIKQRNK</sequence>
<keyword evidence="3" id="KW-1185">Reference proteome</keyword>